<dbReference type="Gene3D" id="1.10.510.10">
    <property type="entry name" value="Transferase(Phosphotransferase) domain 1"/>
    <property type="match status" value="1"/>
</dbReference>
<evidence type="ECO:0000313" key="2">
    <source>
        <dbReference type="EMBL" id="CAI2166703.1"/>
    </source>
</evidence>
<dbReference type="GO" id="GO:0004674">
    <property type="term" value="F:protein serine/threonine kinase activity"/>
    <property type="evidence" value="ECO:0007669"/>
    <property type="project" value="TreeGrafter"/>
</dbReference>
<dbReference type="InterPro" id="IPR054000">
    <property type="entry name" value="MLKL_N"/>
</dbReference>
<dbReference type="Pfam" id="PF07714">
    <property type="entry name" value="PK_Tyr_Ser-Thr"/>
    <property type="match status" value="1"/>
</dbReference>
<dbReference type="PANTHER" id="PTHR44329">
    <property type="entry name" value="SERINE/THREONINE-PROTEIN KINASE TNNI3K-RELATED"/>
    <property type="match status" value="1"/>
</dbReference>
<dbReference type="SMART" id="SM00219">
    <property type="entry name" value="TyrKc"/>
    <property type="match status" value="1"/>
</dbReference>
<dbReference type="SUPFAM" id="SSF56112">
    <property type="entry name" value="Protein kinase-like (PK-like)"/>
    <property type="match status" value="1"/>
</dbReference>
<dbReference type="InterPro" id="IPR011009">
    <property type="entry name" value="Kinase-like_dom_sf"/>
</dbReference>
<dbReference type="InterPro" id="IPR059179">
    <property type="entry name" value="MLKL-like_MCAfunc"/>
</dbReference>
<proteinExistence type="predicted"/>
<dbReference type="GO" id="GO:0005524">
    <property type="term" value="F:ATP binding"/>
    <property type="evidence" value="ECO:0007669"/>
    <property type="project" value="InterPro"/>
</dbReference>
<dbReference type="CDD" id="cd21037">
    <property type="entry name" value="MLKL_NTD"/>
    <property type="match status" value="1"/>
</dbReference>
<keyword evidence="3" id="KW-1185">Reference proteome</keyword>
<protein>
    <submittedName>
        <fullName evidence="2">13447_t:CDS:1</fullName>
    </submittedName>
</protein>
<gene>
    <name evidence="2" type="ORF">FWILDA_LOCUS2706</name>
</gene>
<dbReference type="Proteomes" id="UP001153678">
    <property type="component" value="Unassembled WGS sequence"/>
</dbReference>
<dbReference type="InterPro" id="IPR036537">
    <property type="entry name" value="Adaptor_Cbl_N_dom_sf"/>
</dbReference>
<organism evidence="2 3">
    <name type="scientific">Funneliformis geosporum</name>
    <dbReference type="NCBI Taxonomy" id="1117311"/>
    <lineage>
        <taxon>Eukaryota</taxon>
        <taxon>Fungi</taxon>
        <taxon>Fungi incertae sedis</taxon>
        <taxon>Mucoromycota</taxon>
        <taxon>Glomeromycotina</taxon>
        <taxon>Glomeromycetes</taxon>
        <taxon>Glomerales</taxon>
        <taxon>Glomeraceae</taxon>
        <taxon>Funneliformis</taxon>
    </lineage>
</organism>
<dbReference type="Gene3D" id="1.20.930.20">
    <property type="entry name" value="Adaptor protein Cbl, N-terminal domain"/>
    <property type="match status" value="1"/>
</dbReference>
<dbReference type="PROSITE" id="PS50011">
    <property type="entry name" value="PROTEIN_KINASE_DOM"/>
    <property type="match status" value="1"/>
</dbReference>
<dbReference type="SUPFAM" id="SSF81901">
    <property type="entry name" value="HCP-like"/>
    <property type="match status" value="1"/>
</dbReference>
<dbReference type="GO" id="GO:0007166">
    <property type="term" value="P:cell surface receptor signaling pathway"/>
    <property type="evidence" value="ECO:0007669"/>
    <property type="project" value="InterPro"/>
</dbReference>
<dbReference type="InterPro" id="IPR011990">
    <property type="entry name" value="TPR-like_helical_dom_sf"/>
</dbReference>
<dbReference type="Pfam" id="PF22215">
    <property type="entry name" value="MLKL_N"/>
    <property type="match status" value="1"/>
</dbReference>
<dbReference type="SMART" id="SM00671">
    <property type="entry name" value="SEL1"/>
    <property type="match status" value="2"/>
</dbReference>
<evidence type="ECO:0000259" key="1">
    <source>
        <dbReference type="PROSITE" id="PS50011"/>
    </source>
</evidence>
<accession>A0A9W4WRI4</accession>
<feature type="domain" description="Protein kinase" evidence="1">
    <location>
        <begin position="200"/>
        <end position="532"/>
    </location>
</feature>
<name>A0A9W4WRI4_9GLOM</name>
<comment type="caution">
    <text evidence="2">The sequence shown here is derived from an EMBL/GenBank/DDBJ whole genome shotgun (WGS) entry which is preliminary data.</text>
</comment>
<dbReference type="InterPro" id="IPR051681">
    <property type="entry name" value="Ser/Thr_Kinases-Pseudokinases"/>
</dbReference>
<dbReference type="InterPro" id="IPR020635">
    <property type="entry name" value="Tyr_kinase_cat_dom"/>
</dbReference>
<dbReference type="EMBL" id="CAMKVN010000328">
    <property type="protein sequence ID" value="CAI2166703.1"/>
    <property type="molecule type" value="Genomic_DNA"/>
</dbReference>
<dbReference type="InterPro" id="IPR001245">
    <property type="entry name" value="Ser-Thr/Tyr_kinase_cat_dom"/>
</dbReference>
<dbReference type="InterPro" id="IPR000719">
    <property type="entry name" value="Prot_kinase_dom"/>
</dbReference>
<evidence type="ECO:0000313" key="3">
    <source>
        <dbReference type="Proteomes" id="UP001153678"/>
    </source>
</evidence>
<dbReference type="OrthoDB" id="346907at2759"/>
<dbReference type="Gene3D" id="1.25.40.10">
    <property type="entry name" value="Tetratricopeptide repeat domain"/>
    <property type="match status" value="1"/>
</dbReference>
<dbReference type="AlphaFoldDB" id="A0A9W4WRI4"/>
<dbReference type="PROSITE" id="PS00109">
    <property type="entry name" value="PROTEIN_KINASE_TYR"/>
    <property type="match status" value="1"/>
</dbReference>
<reference evidence="2" key="1">
    <citation type="submission" date="2022-08" db="EMBL/GenBank/DDBJ databases">
        <authorList>
            <person name="Kallberg Y."/>
            <person name="Tangrot J."/>
            <person name="Rosling A."/>
        </authorList>
    </citation>
    <scope>NUCLEOTIDE SEQUENCE</scope>
    <source>
        <strain evidence="2">Wild A</strain>
    </source>
</reference>
<sequence>MIKGKLNTAVDKTVDFVEKTDPALDSLELITHIAEAASVVIPYVQFVPLVNEVSDILNKVIDLYKTAQHNKNITKVLVERIIAASSAVEMLKAREDLFTLKNYTSLQRLVEVLQKMKKYIEGITQYNTVQKFLGAKLIEKQFKELCKDYDSSITLLSFTLTVDFKINSEKEDLILKEDIEELLKFQAALAESIGEVDKKISHVDEKISGASDKVNLVIEKVSEMQITMQSLINNPKSEKQNQNRIDTIFNEPLLPFEDYEEADEPPRTVRLRKYVHVKTKEDFAFKRVDKENYNTVKNQVTILKKLKDCQNIIHFYGLTKDDKDDFHSVTEWAENKNLRDYIISYGQIIEMRLRIRFAYDIAKGLNFLNSVKIVHRDIRSENIVITYNDVAKITNFKFSRDHNAATSNLSANKETIVYTAPELLKRITEVAEQNENKKRIADDEAKKKYDTKCEVYSFGILLWEIAECRVPYDGISDFLEITKLVISGHREPFTPGIDIPEKYKSLVNKAVDQNPGLRPIFAKMLTDLQDIFSNYTKPTVGTLNNGSGRFPPNTPVRKMTSSTIAAAEEDCVIDFYSINLMSLDKAIEEHKKDSMDKRTLYKCFDNYAKIGNPGAKYWKAYYILKDYSDLDCSKSEKYKIAAELYKEAADYGDEYPDAQLRYATLVMQGKGVEPNTEEAVNYFVKAAKNDHVVAMFNVSTYYFSQGNVELGRYYMMMAASKKYEQAIKYCKDNKITY</sequence>
<dbReference type="InterPro" id="IPR008266">
    <property type="entry name" value="Tyr_kinase_AS"/>
</dbReference>
<dbReference type="InterPro" id="IPR006597">
    <property type="entry name" value="Sel1-like"/>
</dbReference>
<dbReference type="GO" id="GO:0004713">
    <property type="term" value="F:protein tyrosine kinase activity"/>
    <property type="evidence" value="ECO:0007669"/>
    <property type="project" value="InterPro"/>
</dbReference>